<dbReference type="InterPro" id="IPR036271">
    <property type="entry name" value="Tet_transcr_reg_TetR-rel_C_sf"/>
</dbReference>
<reference evidence="7" key="1">
    <citation type="submission" date="2016-07" db="EMBL/GenBank/DDBJ databases">
        <authorList>
            <person name="Florea S."/>
            <person name="Webb J.S."/>
            <person name="Jaromczyk J."/>
            <person name="Schardl C.L."/>
        </authorList>
    </citation>
    <scope>NUCLEOTIDE SEQUENCE [LARGE SCALE GENOMIC DNA]</scope>
    <source>
        <strain evidence="7">CY1</strain>
    </source>
</reference>
<feature type="DNA-binding region" description="H-T-H motif" evidence="4">
    <location>
        <begin position="29"/>
        <end position="48"/>
    </location>
</feature>
<dbReference type="Pfam" id="PF00440">
    <property type="entry name" value="TetR_N"/>
    <property type="match status" value="1"/>
</dbReference>
<proteinExistence type="predicted"/>
<keyword evidence="7" id="KW-1185">Reference proteome</keyword>
<evidence type="ECO:0000256" key="3">
    <source>
        <dbReference type="ARBA" id="ARBA00023163"/>
    </source>
</evidence>
<dbReference type="PANTHER" id="PTHR47506:SF1">
    <property type="entry name" value="HTH-TYPE TRANSCRIPTIONAL REGULATOR YJDC"/>
    <property type="match status" value="1"/>
</dbReference>
<dbReference type="Gene3D" id="1.10.10.60">
    <property type="entry name" value="Homeodomain-like"/>
    <property type="match status" value="1"/>
</dbReference>
<feature type="domain" description="HTH tetR-type" evidence="5">
    <location>
        <begin position="6"/>
        <end position="66"/>
    </location>
</feature>
<evidence type="ECO:0000256" key="2">
    <source>
        <dbReference type="ARBA" id="ARBA00023125"/>
    </source>
</evidence>
<dbReference type="AlphaFoldDB" id="A0A1V4HKW1"/>
<evidence type="ECO:0000313" key="6">
    <source>
        <dbReference type="EMBL" id="OPH57172.1"/>
    </source>
</evidence>
<protein>
    <submittedName>
        <fullName evidence="6">TetR family transcriptional regulator</fullName>
    </submittedName>
</protein>
<dbReference type="Gene3D" id="1.10.357.10">
    <property type="entry name" value="Tetracycline Repressor, domain 2"/>
    <property type="match status" value="1"/>
</dbReference>
<evidence type="ECO:0000259" key="5">
    <source>
        <dbReference type="PROSITE" id="PS50977"/>
    </source>
</evidence>
<gene>
    <name evidence="6" type="ORF">BC351_25210</name>
</gene>
<name>A0A1V4HKW1_9BACL</name>
<comment type="caution">
    <text evidence="6">The sequence shown here is derived from an EMBL/GenBank/DDBJ whole genome shotgun (WGS) entry which is preliminary data.</text>
</comment>
<accession>A0A1V4HKW1</accession>
<dbReference type="OrthoDB" id="9795242at2"/>
<dbReference type="RefSeq" id="WP_079413715.1">
    <property type="nucleotide sequence ID" value="NZ_MBTG01000013.1"/>
</dbReference>
<dbReference type="EMBL" id="MBTG01000013">
    <property type="protein sequence ID" value="OPH57172.1"/>
    <property type="molecule type" value="Genomic_DNA"/>
</dbReference>
<dbReference type="InterPro" id="IPR001647">
    <property type="entry name" value="HTH_TetR"/>
</dbReference>
<sequence>MARSKEFDTTLVLHKAMEVFGHYGYEGTSLPNLLEGLGIARQSLYDTYGTKRDLFHAALKHYVNEKTTAVISYLERPGSVKTAISDIFLEAVAVLQDELRCKQCFIMLSAMDQVPHDTEIAEFFKQDTARLEKAFYEALVRARQQNELSERHDNLMTLARYLTHARYAITQAAKMSSDPHVLDDIATVILSTLDD</sequence>
<dbReference type="GO" id="GO:0003677">
    <property type="term" value="F:DNA binding"/>
    <property type="evidence" value="ECO:0007669"/>
    <property type="project" value="UniProtKB-UniRule"/>
</dbReference>
<evidence type="ECO:0000256" key="1">
    <source>
        <dbReference type="ARBA" id="ARBA00023015"/>
    </source>
</evidence>
<keyword evidence="1" id="KW-0805">Transcription regulation</keyword>
<evidence type="ECO:0000256" key="4">
    <source>
        <dbReference type="PROSITE-ProRule" id="PRU00335"/>
    </source>
</evidence>
<dbReference type="SUPFAM" id="SSF48498">
    <property type="entry name" value="Tetracyclin repressor-like, C-terminal domain"/>
    <property type="match status" value="1"/>
</dbReference>
<dbReference type="PROSITE" id="PS50977">
    <property type="entry name" value="HTH_TETR_2"/>
    <property type="match status" value="1"/>
</dbReference>
<keyword evidence="2 4" id="KW-0238">DNA-binding</keyword>
<dbReference type="SUPFAM" id="SSF46689">
    <property type="entry name" value="Homeodomain-like"/>
    <property type="match status" value="1"/>
</dbReference>
<keyword evidence="3" id="KW-0804">Transcription</keyword>
<dbReference type="InterPro" id="IPR009057">
    <property type="entry name" value="Homeodomain-like_sf"/>
</dbReference>
<evidence type="ECO:0000313" key="7">
    <source>
        <dbReference type="Proteomes" id="UP000190626"/>
    </source>
</evidence>
<organism evidence="6 7">
    <name type="scientific">Paenibacillus ferrarius</name>
    <dbReference type="NCBI Taxonomy" id="1469647"/>
    <lineage>
        <taxon>Bacteria</taxon>
        <taxon>Bacillati</taxon>
        <taxon>Bacillota</taxon>
        <taxon>Bacilli</taxon>
        <taxon>Bacillales</taxon>
        <taxon>Paenibacillaceae</taxon>
        <taxon>Paenibacillus</taxon>
    </lineage>
</organism>
<dbReference type="Proteomes" id="UP000190626">
    <property type="component" value="Unassembled WGS sequence"/>
</dbReference>
<dbReference type="PANTHER" id="PTHR47506">
    <property type="entry name" value="TRANSCRIPTIONAL REGULATORY PROTEIN"/>
    <property type="match status" value="1"/>
</dbReference>
<dbReference type="STRING" id="1469647.BC351_25210"/>